<evidence type="ECO:0000259" key="4">
    <source>
        <dbReference type="Pfam" id="PF23598"/>
    </source>
</evidence>
<accession>A0A178UHF1</accession>
<dbReference type="PANTHER" id="PTHR47186">
    <property type="entry name" value="LEUCINE-RICH REPEAT-CONTAINING PROTEIN 57"/>
    <property type="match status" value="1"/>
</dbReference>
<dbReference type="SUPFAM" id="SSF52047">
    <property type="entry name" value="RNI-like"/>
    <property type="match status" value="1"/>
</dbReference>
<proteinExistence type="predicted"/>
<comment type="caution">
    <text evidence="5">The sequence shown here is derived from an EMBL/GenBank/DDBJ whole genome shotgun (WGS) entry which is preliminary data.</text>
</comment>
<dbReference type="InterPro" id="IPR036388">
    <property type="entry name" value="WH-like_DNA-bd_sf"/>
</dbReference>
<evidence type="ECO:0000256" key="1">
    <source>
        <dbReference type="ARBA" id="ARBA00022737"/>
    </source>
</evidence>
<evidence type="ECO:0000256" key="2">
    <source>
        <dbReference type="ARBA" id="ARBA00022821"/>
    </source>
</evidence>
<dbReference type="AlphaFoldDB" id="A0A178UHF1"/>
<organism evidence="5 6">
    <name type="scientific">Arabidopsis thaliana</name>
    <name type="common">Mouse-ear cress</name>
    <dbReference type="NCBI Taxonomy" id="3702"/>
    <lineage>
        <taxon>Eukaryota</taxon>
        <taxon>Viridiplantae</taxon>
        <taxon>Streptophyta</taxon>
        <taxon>Embryophyta</taxon>
        <taxon>Tracheophyta</taxon>
        <taxon>Spermatophyta</taxon>
        <taxon>Magnoliopsida</taxon>
        <taxon>eudicotyledons</taxon>
        <taxon>Gunneridae</taxon>
        <taxon>Pentapetalae</taxon>
        <taxon>rosids</taxon>
        <taxon>malvids</taxon>
        <taxon>Brassicales</taxon>
        <taxon>Brassicaceae</taxon>
        <taxon>Camelineae</taxon>
        <taxon>Arabidopsis</taxon>
    </lineage>
</organism>
<protein>
    <recommendedName>
        <fullName evidence="4">Disease resistance R13L4/SHOC-2-like LRR domain-containing protein</fullName>
    </recommendedName>
</protein>
<dbReference type="PANTHER" id="PTHR47186:SF54">
    <property type="entry name" value="DISEASE RESISTANCE RPP13-LIKE PROTEIN 4"/>
    <property type="match status" value="1"/>
</dbReference>
<evidence type="ECO:0000313" key="6">
    <source>
        <dbReference type="Proteomes" id="UP000078284"/>
    </source>
</evidence>
<keyword evidence="1" id="KW-0677">Repeat</keyword>
<dbReference type="Gene3D" id="3.80.10.10">
    <property type="entry name" value="Ribonuclease Inhibitor"/>
    <property type="match status" value="1"/>
</dbReference>
<dbReference type="InterPro" id="IPR032675">
    <property type="entry name" value="LRR_dom_sf"/>
</dbReference>
<evidence type="ECO:0000256" key="3">
    <source>
        <dbReference type="SAM" id="MobiDB-lite"/>
    </source>
</evidence>
<dbReference type="Proteomes" id="UP000078284">
    <property type="component" value="Chromosome 5"/>
</dbReference>
<reference evidence="6" key="1">
    <citation type="journal article" date="2016" name="Proc. Natl. Acad. Sci. U.S.A.">
        <title>Chromosome-level assembly of Arabidopsis thaliana Ler reveals the extent of translocation and inversion polymorphisms.</title>
        <authorList>
            <person name="Zapata L."/>
            <person name="Ding J."/>
            <person name="Willing E.M."/>
            <person name="Hartwig B."/>
            <person name="Bezdan D."/>
            <person name="Jiao W.B."/>
            <person name="Patel V."/>
            <person name="Velikkakam James G."/>
            <person name="Koornneef M."/>
            <person name="Ossowski S."/>
            <person name="Schneeberger K."/>
        </authorList>
    </citation>
    <scope>NUCLEOTIDE SEQUENCE [LARGE SCALE GENOMIC DNA]</scope>
    <source>
        <strain evidence="6">cv. Landsberg erecta</strain>
    </source>
</reference>
<name>A0A178UHF1_ARATH</name>
<dbReference type="InterPro" id="IPR055414">
    <property type="entry name" value="LRR_R13L4/SHOC2-like"/>
</dbReference>
<dbReference type="EMBL" id="LUHQ01000005">
    <property type="protein sequence ID" value="OAO92634.1"/>
    <property type="molecule type" value="Genomic_DNA"/>
</dbReference>
<gene>
    <name evidence="5" type="ordered locus">AXX17_At5g43770</name>
</gene>
<evidence type="ECO:0000313" key="5">
    <source>
        <dbReference type="EMBL" id="OAO92634.1"/>
    </source>
</evidence>
<dbReference type="ExpressionAtlas" id="A0A178UHF1">
    <property type="expression patterns" value="baseline and differential"/>
</dbReference>
<dbReference type="GO" id="GO:0006952">
    <property type="term" value="P:defense response"/>
    <property type="evidence" value="ECO:0007669"/>
    <property type="project" value="UniProtKB-KW"/>
</dbReference>
<feature type="region of interest" description="Disordered" evidence="3">
    <location>
        <begin position="151"/>
        <end position="170"/>
    </location>
</feature>
<keyword evidence="2" id="KW-0611">Plant defense</keyword>
<feature type="domain" description="Disease resistance R13L4/SHOC-2-like LRR" evidence="4">
    <location>
        <begin position="400"/>
        <end position="611"/>
    </location>
</feature>
<dbReference type="Pfam" id="PF23598">
    <property type="entry name" value="LRR_14"/>
    <property type="match status" value="1"/>
</dbReference>
<dbReference type="Gene3D" id="1.10.10.10">
    <property type="entry name" value="Winged helix-like DNA-binding domain superfamily/Winged helix DNA-binding domain"/>
    <property type="match status" value="1"/>
</dbReference>
<sequence length="691" mass="79776">MSHNKFTKQEVNSVNSAIDSILKIVNKLHSEFQFQDNDEGVKELPTSKSIGVKIGGEEDTLETGLERSKSAPPQIPTDLVNPTRKLQIALRRLKRKVKYMKRLQLDVDKQLDLLDDEVQKVDTSNSSLASKDLTDITVKVLNLIRKVPLSSERQKQKKASPDDQDGDKTKKRIVCLPGIHANEDDLKRLEVFRDVKRKFEGLRDDEQRICLLSFAVFPENKEVNRTMLMYWWMGEGILSSQHIPSGKGIRKPEDVVKEILDDFTEKNLIEPVENKRKVEPSGYKMTPFVNASVVLISKKVGLFDMYDEKEKPTMKQSGLHKVCLVKGSSLQDEAKSRRKMNAENIETVFNVSEMFPEFTSKWFTRMKKLKVLYLGRWERMDPEVEMDRWERTDQEIEMDSRRVMKDLSSLTRLRFLSFQGISTIKSISRSASKLNKLIILDLRDCYNLEQLPDDIHKLKNLVYLDLTGCEALESVPSGVAGLDNLEVLKGFVLGDVDTSNTCKLNALKRLVNLRKLSVIVHREGFPLDKLIDDIKDFKALEKLKARWGSKVSLKRKHPNKDDTEETVSIWRDIKELPIQLRKLDLKRFPDKELPVWLWPQNLLYLEKLHLGSSKRLKGFGALPGEPTKCHVKVLRLTSLLKLKVEWRELKKLYFPNLRLLESYECPRITFCPCDRNGIWRSDKNDGATTSL</sequence>